<evidence type="ECO:0000256" key="1">
    <source>
        <dbReference type="ARBA" id="ARBA00004721"/>
    </source>
</evidence>
<evidence type="ECO:0000313" key="6">
    <source>
        <dbReference type="EMBL" id="CAK9318150.1"/>
    </source>
</evidence>
<keyword evidence="7" id="KW-1185">Reference proteome</keyword>
<organism evidence="6 7">
    <name type="scientific">Citrullus colocynthis</name>
    <name type="common">colocynth</name>
    <dbReference type="NCBI Taxonomy" id="252529"/>
    <lineage>
        <taxon>Eukaryota</taxon>
        <taxon>Viridiplantae</taxon>
        <taxon>Streptophyta</taxon>
        <taxon>Embryophyta</taxon>
        <taxon>Tracheophyta</taxon>
        <taxon>Spermatophyta</taxon>
        <taxon>Magnoliopsida</taxon>
        <taxon>eudicotyledons</taxon>
        <taxon>Gunneridae</taxon>
        <taxon>Pentapetalae</taxon>
        <taxon>rosids</taxon>
        <taxon>fabids</taxon>
        <taxon>Cucurbitales</taxon>
        <taxon>Cucurbitaceae</taxon>
        <taxon>Benincaseae</taxon>
        <taxon>Citrullus</taxon>
    </lineage>
</organism>
<gene>
    <name evidence="6" type="ORF">CITCOLO1_LOCUS10108</name>
</gene>
<dbReference type="PANTHER" id="PTHR48049:SF91">
    <property type="entry name" value="UDP-GLYCOSYLTRANSFERASE 79B7-RELATED"/>
    <property type="match status" value="1"/>
</dbReference>
<dbReference type="PROSITE" id="PS00375">
    <property type="entry name" value="UDPGT"/>
    <property type="match status" value="1"/>
</dbReference>
<comment type="similarity">
    <text evidence="2 4">Belongs to the UDP-glycosyltransferase family.</text>
</comment>
<accession>A0ABP0YCD5</accession>
<dbReference type="InterPro" id="IPR050481">
    <property type="entry name" value="UDP-glycosyltransf_plant"/>
</dbReference>
<proteinExistence type="inferred from homology"/>
<name>A0ABP0YCD5_9ROSI</name>
<dbReference type="EC" id="2.4.1.-" evidence="5"/>
<dbReference type="Pfam" id="PF00201">
    <property type="entry name" value="UDPGT"/>
    <property type="match status" value="1"/>
</dbReference>
<evidence type="ECO:0000313" key="7">
    <source>
        <dbReference type="Proteomes" id="UP001642487"/>
    </source>
</evidence>
<comment type="pathway">
    <text evidence="1">Secondary metabolite biosynthesis; terpenoid biosynthesis.</text>
</comment>
<dbReference type="Gene3D" id="3.40.50.2000">
    <property type="entry name" value="Glycogen Phosphorylase B"/>
    <property type="match status" value="2"/>
</dbReference>
<sequence>MMFPWFATGHITPFLHISNELASRRHRITFLLPSKPSPLFQSLNLYPNLISFHFLSLPPVPGLPSAAQTASDIPISLTPLLASAFDLTRPQVADIILSDRPDFVFFDFAHWLPDITAPLRIRSICFTVVSAASIAVTVFPGRTVSLDLPLTEDDLREPPPGYPSSTVVFHDSRESRSLLFFSMPFGQGITFHQRLTTSYKKSDAIAMRTCQEIEGDFCNFLSNQFQKKILLTGPLMASASAIKATTLDEKWEKWLSQFQPKTVIFCAFGSQVILEKQQLEELLLGIEQTGLPFLVALKPPMGYNSMEEALPKGFEERVKERGIVYGGWVQQPLILNHSSVGCFVSHCGFGSMWESLMSDAQIVLIPTLGDQILNTRLLAQELKVGVEVKREEDGSFTRQSVSQAIELVMEDTNNGSGVGEMVKKNHAKWKDLLTKPGFLDTYIDNFVKNLQEPWS</sequence>
<dbReference type="InterPro" id="IPR035595">
    <property type="entry name" value="UDP_glycos_trans_CS"/>
</dbReference>
<evidence type="ECO:0000256" key="5">
    <source>
        <dbReference type="RuleBase" id="RU362057"/>
    </source>
</evidence>
<dbReference type="PANTHER" id="PTHR48049">
    <property type="entry name" value="GLYCOSYLTRANSFERASE"/>
    <property type="match status" value="1"/>
</dbReference>
<dbReference type="EMBL" id="OZ021737">
    <property type="protein sequence ID" value="CAK9318150.1"/>
    <property type="molecule type" value="Genomic_DNA"/>
</dbReference>
<protein>
    <recommendedName>
        <fullName evidence="5">Glycosyltransferase</fullName>
        <ecNumber evidence="5">2.4.1.-</ecNumber>
    </recommendedName>
</protein>
<dbReference type="InterPro" id="IPR002213">
    <property type="entry name" value="UDP_glucos_trans"/>
</dbReference>
<dbReference type="CDD" id="cd03784">
    <property type="entry name" value="GT1_Gtf-like"/>
    <property type="match status" value="1"/>
</dbReference>
<evidence type="ECO:0000256" key="2">
    <source>
        <dbReference type="ARBA" id="ARBA00009995"/>
    </source>
</evidence>
<evidence type="ECO:0000256" key="4">
    <source>
        <dbReference type="RuleBase" id="RU003718"/>
    </source>
</evidence>
<dbReference type="Proteomes" id="UP001642487">
    <property type="component" value="Chromosome 3"/>
</dbReference>
<keyword evidence="3 4" id="KW-0808">Transferase</keyword>
<dbReference type="SUPFAM" id="SSF53756">
    <property type="entry name" value="UDP-Glycosyltransferase/glycogen phosphorylase"/>
    <property type="match status" value="1"/>
</dbReference>
<reference evidence="6 7" key="1">
    <citation type="submission" date="2024-03" db="EMBL/GenBank/DDBJ databases">
        <authorList>
            <person name="Gkanogiannis A."/>
            <person name="Becerra Lopez-Lavalle L."/>
        </authorList>
    </citation>
    <scope>NUCLEOTIDE SEQUENCE [LARGE SCALE GENOMIC DNA]</scope>
</reference>
<evidence type="ECO:0000256" key="3">
    <source>
        <dbReference type="ARBA" id="ARBA00022679"/>
    </source>
</evidence>
<keyword evidence="4" id="KW-0328">Glycosyltransferase</keyword>